<reference evidence="3" key="1">
    <citation type="journal article" date="2023" name="Mol. Phylogenet. Evol.">
        <title>Genome-scale phylogeny and comparative genomics of the fungal order Sordariales.</title>
        <authorList>
            <person name="Hensen N."/>
            <person name="Bonometti L."/>
            <person name="Westerberg I."/>
            <person name="Brannstrom I.O."/>
            <person name="Guillou S."/>
            <person name="Cros-Aarteil S."/>
            <person name="Calhoun S."/>
            <person name="Haridas S."/>
            <person name="Kuo A."/>
            <person name="Mondo S."/>
            <person name="Pangilinan J."/>
            <person name="Riley R."/>
            <person name="LaButti K."/>
            <person name="Andreopoulos B."/>
            <person name="Lipzen A."/>
            <person name="Chen C."/>
            <person name="Yan M."/>
            <person name="Daum C."/>
            <person name="Ng V."/>
            <person name="Clum A."/>
            <person name="Steindorff A."/>
            <person name="Ohm R.A."/>
            <person name="Martin F."/>
            <person name="Silar P."/>
            <person name="Natvig D.O."/>
            <person name="Lalanne C."/>
            <person name="Gautier V."/>
            <person name="Ament-Velasquez S.L."/>
            <person name="Kruys A."/>
            <person name="Hutchinson M.I."/>
            <person name="Powell A.J."/>
            <person name="Barry K."/>
            <person name="Miller A.N."/>
            <person name="Grigoriev I.V."/>
            <person name="Debuchy R."/>
            <person name="Gladieux P."/>
            <person name="Hiltunen Thoren M."/>
            <person name="Johannesson H."/>
        </authorList>
    </citation>
    <scope>NUCLEOTIDE SEQUENCE</scope>
    <source>
        <strain evidence="3">CBS 958.72</strain>
    </source>
</reference>
<proteinExistence type="predicted"/>
<name>A0AAE0JVS7_9PEZI</name>
<feature type="compositionally biased region" description="Basic and acidic residues" evidence="1">
    <location>
        <begin position="349"/>
        <end position="391"/>
    </location>
</feature>
<gene>
    <name evidence="3" type="ORF">B0T24DRAFT_598223</name>
</gene>
<comment type="caution">
    <text evidence="3">The sequence shown here is derived from an EMBL/GenBank/DDBJ whole genome shotgun (WGS) entry which is preliminary data.</text>
</comment>
<keyword evidence="4" id="KW-1185">Reference proteome</keyword>
<organism evidence="3 4">
    <name type="scientific">Lasiosphaeria ovina</name>
    <dbReference type="NCBI Taxonomy" id="92902"/>
    <lineage>
        <taxon>Eukaryota</taxon>
        <taxon>Fungi</taxon>
        <taxon>Dikarya</taxon>
        <taxon>Ascomycota</taxon>
        <taxon>Pezizomycotina</taxon>
        <taxon>Sordariomycetes</taxon>
        <taxon>Sordariomycetidae</taxon>
        <taxon>Sordariales</taxon>
        <taxon>Lasiosphaeriaceae</taxon>
        <taxon>Lasiosphaeria</taxon>
    </lineage>
</organism>
<sequence length="391" mass="42994">MNGQPTKNLASFGHLLDLRPMEGVSFSSFDAQATRKALLRSKISGDNEVHVVELKRTIVGYVPIGFPDRIYVRLPSKALEGVVLMCHRANAYGQVPSLKKPENDMFLFLCHCYGIYWKGSFCGRVSYGSAWKETRCRSEEEIKRVSDSRWEPEADGGWILVDEHPTKVATKRALSHGSDGHVNLRKMRNDFKYGSHPPKLLDFCFDQLLDFHLVSGIIALVAVTAAMNVGIFVAVADVVAVANVIAVGVAVAAILDGVVAVATILDVSVFGVGPNPLVAVVVEGDEENKEDKTQNCSQDWDRKEQLRLDEDEKQPKGCLFGRDGLQAEDDEADKGDTGDGGGVVGKLADTSKRLNQEDDGIEKIGRYQENRQDRKNTREFAVDRLRSGGVS</sequence>
<feature type="transmembrane region" description="Helical" evidence="2">
    <location>
        <begin position="213"/>
        <end position="235"/>
    </location>
</feature>
<feature type="compositionally biased region" description="Basic and acidic residues" evidence="1">
    <location>
        <begin position="289"/>
        <end position="315"/>
    </location>
</feature>
<keyword evidence="2" id="KW-0472">Membrane</keyword>
<evidence type="ECO:0000256" key="1">
    <source>
        <dbReference type="SAM" id="MobiDB-lite"/>
    </source>
</evidence>
<feature type="region of interest" description="Disordered" evidence="1">
    <location>
        <begin position="288"/>
        <end position="391"/>
    </location>
</feature>
<dbReference type="Proteomes" id="UP001287356">
    <property type="component" value="Unassembled WGS sequence"/>
</dbReference>
<protein>
    <submittedName>
        <fullName evidence="3">Uncharacterized protein</fullName>
    </submittedName>
</protein>
<accession>A0AAE0JVS7</accession>
<evidence type="ECO:0000313" key="3">
    <source>
        <dbReference type="EMBL" id="KAK3364900.1"/>
    </source>
</evidence>
<keyword evidence="2" id="KW-0812">Transmembrane</keyword>
<feature type="transmembrane region" description="Helical" evidence="2">
    <location>
        <begin position="241"/>
        <end position="265"/>
    </location>
</feature>
<evidence type="ECO:0000256" key="2">
    <source>
        <dbReference type="SAM" id="Phobius"/>
    </source>
</evidence>
<keyword evidence="2" id="KW-1133">Transmembrane helix</keyword>
<evidence type="ECO:0000313" key="4">
    <source>
        <dbReference type="Proteomes" id="UP001287356"/>
    </source>
</evidence>
<reference evidence="3" key="2">
    <citation type="submission" date="2023-06" db="EMBL/GenBank/DDBJ databases">
        <authorList>
            <consortium name="Lawrence Berkeley National Laboratory"/>
            <person name="Haridas S."/>
            <person name="Hensen N."/>
            <person name="Bonometti L."/>
            <person name="Westerberg I."/>
            <person name="Brannstrom I.O."/>
            <person name="Guillou S."/>
            <person name="Cros-Aarteil S."/>
            <person name="Calhoun S."/>
            <person name="Kuo A."/>
            <person name="Mondo S."/>
            <person name="Pangilinan J."/>
            <person name="Riley R."/>
            <person name="Labutti K."/>
            <person name="Andreopoulos B."/>
            <person name="Lipzen A."/>
            <person name="Chen C."/>
            <person name="Yanf M."/>
            <person name="Daum C."/>
            <person name="Ng V."/>
            <person name="Clum A."/>
            <person name="Steindorff A."/>
            <person name="Ohm R."/>
            <person name="Martin F."/>
            <person name="Silar P."/>
            <person name="Natvig D."/>
            <person name="Lalanne C."/>
            <person name="Gautier V."/>
            <person name="Ament-Velasquez S.L."/>
            <person name="Kruys A."/>
            <person name="Hutchinson M.I."/>
            <person name="Powell A.J."/>
            <person name="Barry K."/>
            <person name="Miller A.N."/>
            <person name="Grigoriev I.V."/>
            <person name="Debuchy R."/>
            <person name="Gladieux P."/>
            <person name="Thoren M.H."/>
            <person name="Johannesson H."/>
        </authorList>
    </citation>
    <scope>NUCLEOTIDE SEQUENCE</scope>
    <source>
        <strain evidence="3">CBS 958.72</strain>
    </source>
</reference>
<dbReference type="EMBL" id="JAULSN010000009">
    <property type="protein sequence ID" value="KAK3364900.1"/>
    <property type="molecule type" value="Genomic_DNA"/>
</dbReference>
<dbReference type="AlphaFoldDB" id="A0AAE0JVS7"/>